<dbReference type="Gene3D" id="3.40.190.10">
    <property type="entry name" value="Periplasmic binding protein-like II"/>
    <property type="match status" value="1"/>
</dbReference>
<name>A0AAU8HW83_9FIRM</name>
<accession>A0AAU8HW83</accession>
<evidence type="ECO:0000256" key="1">
    <source>
        <dbReference type="SAM" id="Phobius"/>
    </source>
</evidence>
<sequence length="440" mass="51086">MNKKVVYLILCLLIIGIGVSVVFWVTADQKVRKHRPNAELDLKRQYEIKVWDMVNPNMYVSEEMQHKVWEQVINDFEKQYENVTVTYTLMEEETFSRRVKRGAKQNKMADIIIDWHGTPFVDKANQFPLEKYLNFEEDFLAGATRYVTGQEGVLAYPILANGEYIVANRDLLEDVDKVAEEGWGFTEFTESFKSASQEMYVIDYQGYFTASMLTQVNITAVEADEKLNWYSQGFVKMYNEIDNLKENKVIGYNPNWLKNFWHKEAPAIAGADSWVYLETIQRNEKLDNNEIKAPGSTHKINPVLLPYPQIEPEQPRYGMKVVSAIPFVQKDYKGDDHSKLVVDFVQFMSGYFVDYYAMQSCLVPVDKRLHAHWKENTVLDDVSYTTAIKTVENGLPIRSRFFKDIEEEAKVLEKVQPILDEYWQSSGGIEKLIEGIQKEG</sequence>
<gene>
    <name evidence="2" type="ORF">PRVXH_000989</name>
</gene>
<organism evidence="2">
    <name type="scientific">Proteinivorax hydrogeniformans</name>
    <dbReference type="NCBI Taxonomy" id="1826727"/>
    <lineage>
        <taxon>Bacteria</taxon>
        <taxon>Bacillati</taxon>
        <taxon>Bacillota</taxon>
        <taxon>Clostridia</taxon>
        <taxon>Eubacteriales</taxon>
        <taxon>Proteinivoracaceae</taxon>
        <taxon>Proteinivorax</taxon>
    </lineage>
</organism>
<protein>
    <recommendedName>
        <fullName evidence="3">Extracellular solute-binding protein</fullName>
    </recommendedName>
</protein>
<evidence type="ECO:0008006" key="3">
    <source>
        <dbReference type="Google" id="ProtNLM"/>
    </source>
</evidence>
<evidence type="ECO:0000313" key="2">
    <source>
        <dbReference type="EMBL" id="XCI29658.1"/>
    </source>
</evidence>
<feature type="transmembrane region" description="Helical" evidence="1">
    <location>
        <begin position="6"/>
        <end position="27"/>
    </location>
</feature>
<reference evidence="2" key="2">
    <citation type="submission" date="2024-06" db="EMBL/GenBank/DDBJ databases">
        <authorList>
            <person name="Petrova K.O."/>
            <person name="Toshchakov S.V."/>
            <person name="Boltjanskaja Y.V."/>
            <person name="Kevbrin V.V."/>
        </authorList>
    </citation>
    <scope>NUCLEOTIDE SEQUENCE</scope>
    <source>
        <strain evidence="2">Z-710</strain>
    </source>
</reference>
<keyword evidence="1" id="KW-1133">Transmembrane helix</keyword>
<keyword evidence="1" id="KW-0812">Transmembrane</keyword>
<dbReference type="RefSeq" id="WP_353894206.1">
    <property type="nucleotide sequence ID" value="NZ_CP159485.1"/>
</dbReference>
<keyword evidence="1" id="KW-0472">Membrane</keyword>
<dbReference type="AlphaFoldDB" id="A0AAU8HW83"/>
<dbReference type="SUPFAM" id="SSF53850">
    <property type="entry name" value="Periplasmic binding protein-like II"/>
    <property type="match status" value="1"/>
</dbReference>
<dbReference type="EMBL" id="CP159485">
    <property type="protein sequence ID" value="XCI29658.1"/>
    <property type="molecule type" value="Genomic_DNA"/>
</dbReference>
<reference evidence="2" key="1">
    <citation type="journal article" date="2018" name="Antonie Van Leeuwenhoek">
        <title>Proteinivorax hydrogeniformans sp. nov., an anaerobic, haloalkaliphilic bacterium fermenting proteinaceous compounds with high hydrogen production.</title>
        <authorList>
            <person name="Boltyanskaya Y."/>
            <person name="Detkova E."/>
            <person name="Pimenov N."/>
            <person name="Kevbrin V."/>
        </authorList>
    </citation>
    <scope>NUCLEOTIDE SEQUENCE</scope>
    <source>
        <strain evidence="2">Z-710</strain>
    </source>
</reference>
<proteinExistence type="predicted"/>